<keyword evidence="7 9" id="KW-0460">Magnesium</keyword>
<feature type="binding site" description="in other chain" evidence="9">
    <location>
        <position position="89"/>
    </location>
    <ligand>
        <name>ATP</name>
        <dbReference type="ChEBI" id="CHEBI:30616"/>
        <note>ligand shared between dimeric partners</note>
    </ligand>
</feature>
<evidence type="ECO:0000256" key="8">
    <source>
        <dbReference type="ARBA" id="ARBA00023266"/>
    </source>
</evidence>
<comment type="catalytic activity">
    <reaction evidence="9">
        <text>hydrogenselenide + ATP + H2O = selenophosphate + AMP + phosphate + 2 H(+)</text>
        <dbReference type="Rhea" id="RHEA:18737"/>
        <dbReference type="ChEBI" id="CHEBI:15377"/>
        <dbReference type="ChEBI" id="CHEBI:15378"/>
        <dbReference type="ChEBI" id="CHEBI:16144"/>
        <dbReference type="ChEBI" id="CHEBI:29317"/>
        <dbReference type="ChEBI" id="CHEBI:30616"/>
        <dbReference type="ChEBI" id="CHEBI:43474"/>
        <dbReference type="ChEBI" id="CHEBI:456215"/>
        <dbReference type="EC" id="2.7.9.3"/>
    </reaction>
</comment>
<dbReference type="PANTHER" id="PTHR10256:SF0">
    <property type="entry name" value="INACTIVE SELENIDE, WATER DIKINASE-LIKE PROTEIN-RELATED"/>
    <property type="match status" value="1"/>
</dbReference>
<protein>
    <recommendedName>
        <fullName evidence="9">Selenide, water dikinase</fullName>
        <ecNumber evidence="9">2.7.9.3</ecNumber>
    </recommendedName>
    <alternativeName>
        <fullName evidence="9">Selenium donor protein</fullName>
    </alternativeName>
    <alternativeName>
        <fullName evidence="9">Selenophosphate synthase</fullName>
    </alternativeName>
</protein>
<sequence length="346" mass="36273">MAQEDKIIFCTGGGCTAKLGAGVLSHILEKLPRGEPDPNLLVGYDSRDDAAVYRITDEIALVQTVDFFPPMVDDPYTFGQIAAANALSDVYAMGGEVKTALNLVCFPESMDLNVLGEILRGGAEKVAEAGGILAGGHSIADTGVKYGLSVIGLVDPRRLTANDTGKPGDKLILTKALGVGLICTANRVGEAAPGAMDAAVASMTTLNKSAAECSRRYAVHAATDVTGFSFLGHLHEMMGGRLSCRIDASAVPVLPGAWQAADDCLFTAAGQRNRNHTGPFVRFEGVPFAMEEILFDPQTSGGLLLAVAPEDAAPLETELKRVGLPAAIVGEITERQDTEILVSYPE</sequence>
<evidence type="ECO:0000256" key="5">
    <source>
        <dbReference type="ARBA" id="ARBA00022777"/>
    </source>
</evidence>
<dbReference type="EC" id="2.7.9.3" evidence="9"/>
<dbReference type="NCBIfam" id="NF002098">
    <property type="entry name" value="PRK00943.1"/>
    <property type="match status" value="1"/>
</dbReference>
<evidence type="ECO:0000256" key="9">
    <source>
        <dbReference type="HAMAP-Rule" id="MF_00625"/>
    </source>
</evidence>
<evidence type="ECO:0000313" key="12">
    <source>
        <dbReference type="EMBL" id="MCC2199581.1"/>
    </source>
</evidence>
<accession>A0ABS8F8S7</accession>
<evidence type="ECO:0000259" key="10">
    <source>
        <dbReference type="Pfam" id="PF00586"/>
    </source>
</evidence>
<dbReference type="Pfam" id="PF02769">
    <property type="entry name" value="AIRS_C"/>
    <property type="match status" value="1"/>
</dbReference>
<feature type="binding site" description="in other chain" evidence="9">
    <location>
        <begin position="46"/>
        <end position="48"/>
    </location>
    <ligand>
        <name>ATP</name>
        <dbReference type="ChEBI" id="CHEBI:30616"/>
        <note>ligand shared between dimeric partners</note>
    </ligand>
</feature>
<dbReference type="RefSeq" id="WP_227621093.1">
    <property type="nucleotide sequence ID" value="NZ_JAJEQL010000015.1"/>
</dbReference>
<reference evidence="12" key="1">
    <citation type="submission" date="2021-10" db="EMBL/GenBank/DDBJ databases">
        <title>Anaerobic single-cell dispensing facilitates the cultivation of human gut bacteria.</title>
        <authorList>
            <person name="Afrizal A."/>
        </authorList>
    </citation>
    <scope>NUCLEOTIDE SEQUENCE</scope>
    <source>
        <strain evidence="12">CLA-AA-H233</strain>
    </source>
</reference>
<keyword evidence="3 9" id="KW-0479">Metal-binding</keyword>
<feature type="site" description="Important for catalytic activity" evidence="9">
    <location>
        <position position="18"/>
    </location>
</feature>
<dbReference type="InterPro" id="IPR023061">
    <property type="entry name" value="SelD_I"/>
</dbReference>
<dbReference type="Proteomes" id="UP001430637">
    <property type="component" value="Unassembled WGS sequence"/>
</dbReference>
<dbReference type="InterPro" id="IPR036676">
    <property type="entry name" value="PurM-like_C_sf"/>
</dbReference>
<dbReference type="PIRSF" id="PIRSF036407">
    <property type="entry name" value="Selenphspht_syn"/>
    <property type="match status" value="1"/>
</dbReference>
<feature type="binding site" evidence="9">
    <location>
        <position position="224"/>
    </location>
    <ligand>
        <name>Mg(2+)</name>
        <dbReference type="ChEBI" id="CHEBI:18420"/>
    </ligand>
</feature>
<dbReference type="Gene3D" id="3.30.1330.10">
    <property type="entry name" value="PurM-like, N-terminal domain"/>
    <property type="match status" value="1"/>
</dbReference>
<feature type="binding site" evidence="9">
    <location>
        <position position="49"/>
    </location>
    <ligand>
        <name>Mg(2+)</name>
        <dbReference type="ChEBI" id="CHEBI:18420"/>
    </ligand>
</feature>
<dbReference type="InterPro" id="IPR004536">
    <property type="entry name" value="SPS/SelD"/>
</dbReference>
<feature type="binding site" description="in other chain" evidence="9">
    <location>
        <position position="18"/>
    </location>
    <ligand>
        <name>ATP</name>
        <dbReference type="ChEBI" id="CHEBI:30616"/>
        <note>ligand shared between dimeric partners</note>
    </ligand>
</feature>
<comment type="similarity">
    <text evidence="1 9">Belongs to the selenophosphate synthase 1 family. Class I subfamily.</text>
</comment>
<dbReference type="NCBIfam" id="TIGR00476">
    <property type="entry name" value="selD"/>
    <property type="match status" value="1"/>
</dbReference>
<keyword evidence="8 9" id="KW-0711">Selenium</keyword>
<dbReference type="Pfam" id="PF00586">
    <property type="entry name" value="AIRS"/>
    <property type="match status" value="1"/>
</dbReference>
<evidence type="ECO:0000259" key="11">
    <source>
        <dbReference type="Pfam" id="PF02769"/>
    </source>
</evidence>
<comment type="caution">
    <text evidence="12">The sequence shown here is derived from an EMBL/GenBank/DDBJ whole genome shotgun (WGS) entry which is preliminary data.</text>
</comment>
<dbReference type="InterPro" id="IPR010918">
    <property type="entry name" value="PurM-like_C_dom"/>
</dbReference>
<evidence type="ECO:0000256" key="1">
    <source>
        <dbReference type="ARBA" id="ARBA00008026"/>
    </source>
</evidence>
<evidence type="ECO:0000256" key="6">
    <source>
        <dbReference type="ARBA" id="ARBA00022840"/>
    </source>
</evidence>
<dbReference type="InterPro" id="IPR036921">
    <property type="entry name" value="PurM-like_N_sf"/>
</dbReference>
<dbReference type="PANTHER" id="PTHR10256">
    <property type="entry name" value="SELENIDE, WATER DIKINASE"/>
    <property type="match status" value="1"/>
</dbReference>
<evidence type="ECO:0000256" key="3">
    <source>
        <dbReference type="ARBA" id="ARBA00022723"/>
    </source>
</evidence>
<dbReference type="CDD" id="cd02195">
    <property type="entry name" value="SelD"/>
    <property type="match status" value="1"/>
</dbReference>
<dbReference type="HAMAP" id="MF_00625">
    <property type="entry name" value="SelD"/>
    <property type="match status" value="1"/>
</dbReference>
<feature type="active site" evidence="9">
    <location>
        <position position="15"/>
    </location>
</feature>
<comment type="function">
    <text evidence="9">Synthesizes selenophosphate from selenide and ATP.</text>
</comment>
<organism evidence="12 13">
    <name type="scientific">Faecalibacterium butyricigenerans</name>
    <dbReference type="NCBI Taxonomy" id="1851427"/>
    <lineage>
        <taxon>Bacteria</taxon>
        <taxon>Bacillati</taxon>
        <taxon>Bacillota</taxon>
        <taxon>Clostridia</taxon>
        <taxon>Eubacteriales</taxon>
        <taxon>Oscillospiraceae</taxon>
        <taxon>Faecalibacterium</taxon>
    </lineage>
</organism>
<gene>
    <name evidence="9 12" type="primary">selD</name>
    <name evidence="12" type="ORF">LKD23_07435</name>
</gene>
<evidence type="ECO:0000256" key="2">
    <source>
        <dbReference type="ARBA" id="ARBA00022679"/>
    </source>
</evidence>
<keyword evidence="4 9" id="KW-0547">Nucleotide-binding</keyword>
<feature type="domain" description="PurM-like N-terminal" evidence="10">
    <location>
        <begin position="48"/>
        <end position="154"/>
    </location>
</feature>
<feature type="domain" description="PurM-like C-terminal" evidence="11">
    <location>
        <begin position="166"/>
        <end position="341"/>
    </location>
</feature>
<dbReference type="SUPFAM" id="SSF55326">
    <property type="entry name" value="PurM N-terminal domain-like"/>
    <property type="match status" value="1"/>
</dbReference>
<feature type="binding site" evidence="9">
    <location>
        <position position="89"/>
    </location>
    <ligand>
        <name>Mg(2+)</name>
        <dbReference type="ChEBI" id="CHEBI:18420"/>
    </ligand>
</feature>
<dbReference type="GO" id="GO:0004756">
    <property type="term" value="F:selenide, water dikinase activity"/>
    <property type="evidence" value="ECO:0007669"/>
    <property type="project" value="UniProtKB-EC"/>
</dbReference>
<dbReference type="Gene3D" id="3.90.650.10">
    <property type="entry name" value="PurM-like C-terminal domain"/>
    <property type="match status" value="1"/>
</dbReference>
<comment type="cofactor">
    <cofactor evidence="9">
        <name>Mg(2+)</name>
        <dbReference type="ChEBI" id="CHEBI:18420"/>
    </cofactor>
    <text evidence="9">Binds 1 Mg(2+) ion per monomer.</text>
</comment>
<dbReference type="EMBL" id="JAJEQL010000015">
    <property type="protein sequence ID" value="MCC2199581.1"/>
    <property type="molecule type" value="Genomic_DNA"/>
</dbReference>
<name>A0ABS8F8S7_9FIRM</name>
<keyword evidence="5 9" id="KW-0418">Kinase</keyword>
<evidence type="ECO:0000256" key="7">
    <source>
        <dbReference type="ARBA" id="ARBA00022842"/>
    </source>
</evidence>
<evidence type="ECO:0000313" key="13">
    <source>
        <dbReference type="Proteomes" id="UP001430637"/>
    </source>
</evidence>
<keyword evidence="2 9" id="KW-0808">Transferase</keyword>
<dbReference type="SUPFAM" id="SSF56042">
    <property type="entry name" value="PurM C-terminal domain-like"/>
    <property type="match status" value="1"/>
</dbReference>
<keyword evidence="6 9" id="KW-0067">ATP-binding</keyword>
<evidence type="ECO:0000256" key="4">
    <source>
        <dbReference type="ARBA" id="ARBA00022741"/>
    </source>
</evidence>
<dbReference type="InterPro" id="IPR016188">
    <property type="entry name" value="PurM-like_N"/>
</dbReference>
<comment type="subunit">
    <text evidence="9">Homodimer.</text>
</comment>
<feature type="binding site" description="in other chain" evidence="9">
    <location>
        <position position="66"/>
    </location>
    <ligand>
        <name>ATP</name>
        <dbReference type="ChEBI" id="CHEBI:30616"/>
        <note>ligand shared between dimeric partners</note>
    </ligand>
</feature>
<feature type="binding site" evidence="9">
    <location>
        <begin position="136"/>
        <end position="138"/>
    </location>
    <ligand>
        <name>ATP</name>
        <dbReference type="ChEBI" id="CHEBI:30616"/>
        <note>ligand shared between dimeric partners</note>
    </ligand>
</feature>
<keyword evidence="13" id="KW-1185">Reference proteome</keyword>
<proteinExistence type="inferred from homology"/>